<dbReference type="PANTHER" id="PTHR11364:SF27">
    <property type="entry name" value="SULFURTRANSFERASE"/>
    <property type="match status" value="1"/>
</dbReference>
<protein>
    <submittedName>
        <fullName evidence="5">Rhodanese-like domain-containing protein</fullName>
    </submittedName>
</protein>
<evidence type="ECO:0000313" key="6">
    <source>
        <dbReference type="Proteomes" id="UP000673691"/>
    </source>
</evidence>
<keyword evidence="2" id="KW-0677">Repeat</keyword>
<reference evidence="5 6" key="1">
    <citation type="journal article" name="Sci. Rep.">
        <title>Genome-scale phylogenetic analyses confirm Olpidium as the closest living zoosporic fungus to the non-flagellated, terrestrial fungi.</title>
        <authorList>
            <person name="Chang Y."/>
            <person name="Rochon D."/>
            <person name="Sekimoto S."/>
            <person name="Wang Y."/>
            <person name="Chovatia M."/>
            <person name="Sandor L."/>
            <person name="Salamov A."/>
            <person name="Grigoriev I.V."/>
            <person name="Stajich J.E."/>
            <person name="Spatafora J.W."/>
        </authorList>
    </citation>
    <scope>NUCLEOTIDE SEQUENCE [LARGE SCALE GENOMIC DNA]</scope>
    <source>
        <strain evidence="5">S191</strain>
    </source>
</reference>
<name>A0A8H7ZM05_9FUNG</name>
<dbReference type="Gene3D" id="3.40.250.10">
    <property type="entry name" value="Rhodanese-like domain"/>
    <property type="match status" value="2"/>
</dbReference>
<dbReference type="InterPro" id="IPR036873">
    <property type="entry name" value="Rhodanese-like_dom_sf"/>
</dbReference>
<dbReference type="Pfam" id="PF00581">
    <property type="entry name" value="Rhodanese"/>
    <property type="match status" value="1"/>
</dbReference>
<sequence>MSALAAAWRTTTTTRLRRVASTFAGKRRGLGPQRGNGEPATLPLHLSSSAETRLLHPSAKPTRAMATVAGGKSLLVSPSWVASKILGGASRAGDVVVLDGSWAMPASSRNTRAEFIQKRLPVCRAFWEGPVGEEGIVPVPSGVSGGPGHESYKLEFLFCWVAHAPCQTARFFDIDEIKDRNTDLPHMLPTAEEFAAAVGSGAGGGGEGAKLALTSAIPTPAKFGVRPESHIVVYDSAGAFSACRVYWTFRAFNHLGPLSILDGGLPAWVREGHPVASGPEDVVETAPVEDLRRTYKLNGDLVRTYDQVVRNISARSEQVVDARSSGRFSGAEPEPRQGLSSGHIPGALSVPYGSVLLNPESPDGSKFRDPRDIERVFKESGVDMSKPVITSCGERRPKAAALTSAPSFLPGTLI</sequence>
<dbReference type="GO" id="GO:0004792">
    <property type="term" value="F:thiosulfate-cyanide sulfurtransferase activity"/>
    <property type="evidence" value="ECO:0007669"/>
    <property type="project" value="TreeGrafter"/>
</dbReference>
<keyword evidence="1" id="KW-0808">Transferase</keyword>
<dbReference type="PANTHER" id="PTHR11364">
    <property type="entry name" value="THIOSULFATE SULFERTANSFERASE"/>
    <property type="match status" value="1"/>
</dbReference>
<feature type="domain" description="Rhodanese" evidence="4">
    <location>
        <begin position="169"/>
        <end position="277"/>
    </location>
</feature>
<comment type="caution">
    <text evidence="5">The sequence shown here is derived from an EMBL/GenBank/DDBJ whole genome shotgun (WGS) entry which is preliminary data.</text>
</comment>
<keyword evidence="6" id="KW-1185">Reference proteome</keyword>
<feature type="domain" description="Rhodanese" evidence="4">
    <location>
        <begin position="313"/>
        <end position="393"/>
    </location>
</feature>
<dbReference type="CDD" id="cd01449">
    <property type="entry name" value="TST_Repeat_2"/>
    <property type="match status" value="1"/>
</dbReference>
<dbReference type="CDD" id="cd01448">
    <property type="entry name" value="TST_Repeat_1"/>
    <property type="match status" value="1"/>
</dbReference>
<accession>A0A8H7ZM05</accession>
<dbReference type="PROSITE" id="PS50206">
    <property type="entry name" value="RHODANESE_3"/>
    <property type="match status" value="2"/>
</dbReference>
<evidence type="ECO:0000259" key="4">
    <source>
        <dbReference type="PROSITE" id="PS50206"/>
    </source>
</evidence>
<evidence type="ECO:0000256" key="3">
    <source>
        <dbReference type="SAM" id="MobiDB-lite"/>
    </source>
</evidence>
<evidence type="ECO:0000313" key="5">
    <source>
        <dbReference type="EMBL" id="KAG5455509.1"/>
    </source>
</evidence>
<dbReference type="InterPro" id="IPR001763">
    <property type="entry name" value="Rhodanese-like_dom"/>
</dbReference>
<dbReference type="AlphaFoldDB" id="A0A8H7ZM05"/>
<evidence type="ECO:0000256" key="1">
    <source>
        <dbReference type="ARBA" id="ARBA00022679"/>
    </source>
</evidence>
<feature type="region of interest" description="Disordered" evidence="3">
    <location>
        <begin position="322"/>
        <end position="344"/>
    </location>
</feature>
<dbReference type="Proteomes" id="UP000673691">
    <property type="component" value="Unassembled WGS sequence"/>
</dbReference>
<proteinExistence type="predicted"/>
<gene>
    <name evidence="5" type="ORF">BJ554DRAFT_5054</name>
</gene>
<dbReference type="OrthoDB" id="270167at2759"/>
<dbReference type="EMBL" id="JAEFCI010013253">
    <property type="protein sequence ID" value="KAG5455509.1"/>
    <property type="molecule type" value="Genomic_DNA"/>
</dbReference>
<evidence type="ECO:0000256" key="2">
    <source>
        <dbReference type="ARBA" id="ARBA00022737"/>
    </source>
</evidence>
<dbReference type="GO" id="GO:0005739">
    <property type="term" value="C:mitochondrion"/>
    <property type="evidence" value="ECO:0007669"/>
    <property type="project" value="TreeGrafter"/>
</dbReference>
<dbReference type="SUPFAM" id="SSF52821">
    <property type="entry name" value="Rhodanese/Cell cycle control phosphatase"/>
    <property type="match status" value="2"/>
</dbReference>
<organism evidence="5 6">
    <name type="scientific">Olpidium bornovanus</name>
    <dbReference type="NCBI Taxonomy" id="278681"/>
    <lineage>
        <taxon>Eukaryota</taxon>
        <taxon>Fungi</taxon>
        <taxon>Fungi incertae sedis</taxon>
        <taxon>Olpidiomycota</taxon>
        <taxon>Olpidiomycotina</taxon>
        <taxon>Olpidiomycetes</taxon>
        <taxon>Olpidiales</taxon>
        <taxon>Olpidiaceae</taxon>
        <taxon>Olpidium</taxon>
    </lineage>
</organism>
<dbReference type="SMART" id="SM00450">
    <property type="entry name" value="RHOD"/>
    <property type="match status" value="1"/>
</dbReference>
<dbReference type="InterPro" id="IPR045078">
    <property type="entry name" value="TST/MPST-like"/>
</dbReference>